<gene>
    <name evidence="1" type="ORF">HMPREF0654_01135</name>
</gene>
<dbReference type="Proteomes" id="UP000029538">
    <property type="component" value="Unassembled WGS sequence"/>
</dbReference>
<protein>
    <submittedName>
        <fullName evidence="1">Uncharacterized protein</fullName>
    </submittedName>
</protein>
<organism evidence="1 2">
    <name type="scientific">Prevotella disiens DNF00882</name>
    <dbReference type="NCBI Taxonomy" id="1401075"/>
    <lineage>
        <taxon>Bacteria</taxon>
        <taxon>Pseudomonadati</taxon>
        <taxon>Bacteroidota</taxon>
        <taxon>Bacteroidia</taxon>
        <taxon>Bacteroidales</taxon>
        <taxon>Prevotellaceae</taxon>
        <taxon>Prevotella</taxon>
    </lineage>
</organism>
<dbReference type="AlphaFoldDB" id="A0A096AUK8"/>
<evidence type="ECO:0000313" key="1">
    <source>
        <dbReference type="EMBL" id="KGF50460.1"/>
    </source>
</evidence>
<name>A0A096AUK8_9BACT</name>
<evidence type="ECO:0000313" key="2">
    <source>
        <dbReference type="Proteomes" id="UP000029538"/>
    </source>
</evidence>
<comment type="caution">
    <text evidence="1">The sequence shown here is derived from an EMBL/GenBank/DDBJ whole genome shotgun (WGS) entry which is preliminary data.</text>
</comment>
<accession>A0A096AUK8</accession>
<proteinExistence type="predicted"/>
<sequence>MEEIEVYFGIKDCPQSVMEMVTGVKNPVIAYLGKGKYKLVSIDDIEDTNAKTEIPDEATTQEV</sequence>
<dbReference type="EMBL" id="JRNR01000003">
    <property type="protein sequence ID" value="KGF50460.1"/>
    <property type="molecule type" value="Genomic_DNA"/>
</dbReference>
<dbReference type="RefSeq" id="WP_036882119.1">
    <property type="nucleotide sequence ID" value="NZ_JRNR01000003.1"/>
</dbReference>
<reference evidence="1 2" key="1">
    <citation type="submission" date="2014-07" db="EMBL/GenBank/DDBJ databases">
        <authorList>
            <person name="McCorrison J."/>
            <person name="Sanka R."/>
            <person name="Torralba M."/>
            <person name="Gillis M."/>
            <person name="Haft D.H."/>
            <person name="Methe B."/>
            <person name="Sutton G."/>
            <person name="Nelson K.E."/>
        </authorList>
    </citation>
    <scope>NUCLEOTIDE SEQUENCE [LARGE SCALE GENOMIC DNA]</scope>
    <source>
        <strain evidence="1 2">DNF00882</strain>
    </source>
</reference>